<dbReference type="KEGG" id="fox:FOXG_18037"/>
<reference evidence="1" key="2">
    <citation type="journal article" date="2010" name="Nature">
        <title>Comparative genomics reveals mobile pathogenicity chromosomes in Fusarium.</title>
        <authorList>
            <person name="Ma L.J."/>
            <person name="van der Does H.C."/>
            <person name="Borkovich K.A."/>
            <person name="Coleman J.J."/>
            <person name="Daboussi M.J."/>
            <person name="Di Pietro A."/>
            <person name="Dufresne M."/>
            <person name="Freitag M."/>
            <person name="Grabherr M."/>
            <person name="Henrissat B."/>
            <person name="Houterman P.M."/>
            <person name="Kang S."/>
            <person name="Shim W.B."/>
            <person name="Woloshuk C."/>
            <person name="Xie X."/>
            <person name="Xu J.R."/>
            <person name="Antoniw J."/>
            <person name="Baker S.E."/>
            <person name="Bluhm B.H."/>
            <person name="Breakspear A."/>
            <person name="Brown D.W."/>
            <person name="Butchko R.A."/>
            <person name="Chapman S."/>
            <person name="Coulson R."/>
            <person name="Coutinho P.M."/>
            <person name="Danchin E.G."/>
            <person name="Diener A."/>
            <person name="Gale L.R."/>
            <person name="Gardiner D.M."/>
            <person name="Goff S."/>
            <person name="Hammond-Kosack K.E."/>
            <person name="Hilburn K."/>
            <person name="Hua-Van A."/>
            <person name="Jonkers W."/>
            <person name="Kazan K."/>
            <person name="Kodira C.D."/>
            <person name="Koehrsen M."/>
            <person name="Kumar L."/>
            <person name="Lee Y.H."/>
            <person name="Li L."/>
            <person name="Manners J.M."/>
            <person name="Miranda-Saavedra D."/>
            <person name="Mukherjee M."/>
            <person name="Park G."/>
            <person name="Park J."/>
            <person name="Park S.Y."/>
            <person name="Proctor R.H."/>
            <person name="Regev A."/>
            <person name="Ruiz-Roldan M.C."/>
            <person name="Sain D."/>
            <person name="Sakthikumar S."/>
            <person name="Sykes S."/>
            <person name="Schwartz D.C."/>
            <person name="Turgeon B.G."/>
            <person name="Wapinski I."/>
            <person name="Yoder O."/>
            <person name="Young S."/>
            <person name="Zeng Q."/>
            <person name="Zhou S."/>
            <person name="Galagan J."/>
            <person name="Cuomo C.A."/>
            <person name="Kistler H.C."/>
            <person name="Rep M."/>
        </authorList>
    </citation>
    <scope>NUCLEOTIDE SEQUENCE [LARGE SCALE GENOMIC DNA]</scope>
    <source>
        <strain evidence="1">4287</strain>
    </source>
</reference>
<organism evidence="1 2">
    <name type="scientific">Fusarium oxysporum f. sp. lycopersici (strain 4287 / CBS 123668 / FGSC 9935 / NRRL 34936)</name>
    <name type="common">Fusarium vascular wilt of tomato</name>
    <dbReference type="NCBI Taxonomy" id="426428"/>
    <lineage>
        <taxon>Eukaryota</taxon>
        <taxon>Fungi</taxon>
        <taxon>Dikarya</taxon>
        <taxon>Ascomycota</taxon>
        <taxon>Pezizomycotina</taxon>
        <taxon>Sordariomycetes</taxon>
        <taxon>Hypocreomycetidae</taxon>
        <taxon>Hypocreales</taxon>
        <taxon>Nectriaceae</taxon>
        <taxon>Fusarium</taxon>
        <taxon>Fusarium oxysporum species complex</taxon>
    </lineage>
</organism>
<evidence type="ECO:0000313" key="1">
    <source>
        <dbReference type="EMBL" id="KNA95791.1"/>
    </source>
</evidence>
<dbReference type="EMBL" id="DS231696">
    <property type="protein sequence ID" value="KNA95791.1"/>
    <property type="molecule type" value="Genomic_DNA"/>
</dbReference>
<accession>A0A0J9WGX5</accession>
<evidence type="ECO:0000313" key="2">
    <source>
        <dbReference type="Proteomes" id="UP000009097"/>
    </source>
</evidence>
<proteinExistence type="predicted"/>
<dbReference type="VEuPathDB" id="FungiDB:FOXG_18037"/>
<reference evidence="1" key="1">
    <citation type="submission" date="2007-04" db="EMBL/GenBank/DDBJ databases">
        <authorList>
            <consortium name="The Broad Institute Genome Sequencing Platform"/>
            <person name="Birren B."/>
            <person name="Lander E."/>
            <person name="Galagan J."/>
            <person name="Nusbaum C."/>
            <person name="Devon K."/>
            <person name="Ma L.-J."/>
            <person name="Jaffe D."/>
            <person name="Butler J."/>
            <person name="Alvarez P."/>
            <person name="Gnerre S."/>
            <person name="Grabherr M."/>
            <person name="Kleber M."/>
            <person name="Mauceli E."/>
            <person name="Brockman W."/>
            <person name="MacCallum I.A."/>
            <person name="Young S."/>
            <person name="LaButti K."/>
            <person name="DeCaprio D."/>
            <person name="Crawford M."/>
            <person name="Koehrsen M."/>
            <person name="Engels R."/>
            <person name="Montgomery P."/>
            <person name="Pearson M."/>
            <person name="Howarth C."/>
            <person name="Larson L."/>
            <person name="White J."/>
            <person name="O'Leary S."/>
            <person name="Kodira C."/>
            <person name="Zeng Q."/>
            <person name="Yandava C."/>
            <person name="Alvarado L."/>
            <person name="Kistler C."/>
            <person name="Shim W.-B."/>
            <person name="Kang S."/>
            <person name="Woloshuk C."/>
        </authorList>
    </citation>
    <scope>NUCLEOTIDE SEQUENCE</scope>
    <source>
        <strain evidence="1">4287</strain>
    </source>
</reference>
<gene>
    <name evidence="1" type="ORF">FOXG_18037</name>
</gene>
<name>A0A0J9WGX5_FUSO4</name>
<dbReference type="Proteomes" id="UP000009097">
    <property type="component" value="Unassembled WGS sequence"/>
</dbReference>
<dbReference type="RefSeq" id="XP_018233837.1">
    <property type="nucleotide sequence ID" value="XM_018398077.1"/>
</dbReference>
<dbReference type="AlphaFoldDB" id="A0A0J9WGX5"/>
<protein>
    <submittedName>
        <fullName evidence="1">Uncharacterized protein</fullName>
    </submittedName>
</protein>
<sequence>MEVEGLRYARSLSTRRLTQQDTLVFKARYRKRDARNRPEAY</sequence>
<dbReference type="GeneID" id="28958743"/>